<dbReference type="SUPFAM" id="SSF63992">
    <property type="entry name" value="Dipeptide transport protein"/>
    <property type="match status" value="1"/>
</dbReference>
<protein>
    <submittedName>
        <fullName evidence="1">D-aminopeptidase</fullName>
        <ecNumber evidence="1">3.4.11.-</ecNumber>
    </submittedName>
</protein>
<dbReference type="InterPro" id="IPR027476">
    <property type="entry name" value="DppA_N"/>
</dbReference>
<gene>
    <name evidence="1" type="primary">dppA_5</name>
    <name evidence="1" type="ORF">ERS852411_03922</name>
</gene>
<dbReference type="Pfam" id="PF04951">
    <property type="entry name" value="Peptidase_M55"/>
    <property type="match status" value="1"/>
</dbReference>
<name>A0A174T6I7_FLAPL</name>
<organism evidence="1 2">
    <name type="scientific">Flavonifractor plautii</name>
    <name type="common">Fusobacterium plautii</name>
    <dbReference type="NCBI Taxonomy" id="292800"/>
    <lineage>
        <taxon>Bacteria</taxon>
        <taxon>Bacillati</taxon>
        <taxon>Bacillota</taxon>
        <taxon>Clostridia</taxon>
        <taxon>Eubacteriales</taxon>
        <taxon>Oscillospiraceae</taxon>
        <taxon>Flavonifractor</taxon>
    </lineage>
</organism>
<dbReference type="Gene3D" id="3.30.1360.130">
    <property type="entry name" value="Dipeptide transport protein"/>
    <property type="match status" value="1"/>
</dbReference>
<dbReference type="InterPro" id="IPR036177">
    <property type="entry name" value="Peptidase_M55_sf"/>
</dbReference>
<dbReference type="EC" id="3.4.11.-" evidence="1"/>
<sequence>MVVKDAHGPGLNILPEELPEYVQLIRSWSGSPEMMVEGLDSSFDAAFFVGYHNAAGEGGNALSHTINGGVVHRITVNGQPASEFLIYSWMAAWYGVPSVLLTGDKTLCEVGAELHPSLVTVPVKDDVGGRSQGFSPTLACRLIREGAERAVKQDLSAARITLPEHFRVELTYKSHRDAYTKGFYPGAERVDAMTLAYETGDWYEANRFLLFAI</sequence>
<proteinExistence type="predicted"/>
<dbReference type="Proteomes" id="UP000095746">
    <property type="component" value="Unassembled WGS sequence"/>
</dbReference>
<keyword evidence="1" id="KW-0378">Hydrolase</keyword>
<dbReference type="EMBL" id="CYZT01000643">
    <property type="protein sequence ID" value="CUQ05392.1"/>
    <property type="molecule type" value="Genomic_DNA"/>
</dbReference>
<evidence type="ECO:0000313" key="1">
    <source>
        <dbReference type="EMBL" id="CUQ05392.1"/>
    </source>
</evidence>
<dbReference type="GO" id="GO:0004177">
    <property type="term" value="F:aminopeptidase activity"/>
    <property type="evidence" value="ECO:0007669"/>
    <property type="project" value="UniProtKB-KW"/>
</dbReference>
<keyword evidence="1" id="KW-0031">Aminopeptidase</keyword>
<dbReference type="Gene3D" id="3.40.50.10780">
    <property type="entry name" value="Dipeptide transport protein"/>
    <property type="match status" value="1"/>
</dbReference>
<reference evidence="1 2" key="1">
    <citation type="submission" date="2015-09" db="EMBL/GenBank/DDBJ databases">
        <authorList>
            <consortium name="Pathogen Informatics"/>
        </authorList>
    </citation>
    <scope>NUCLEOTIDE SEQUENCE [LARGE SCALE GENOMIC DNA]</scope>
    <source>
        <strain evidence="1 2">2789STDY5608854</strain>
    </source>
</reference>
<accession>A0A174T6I7</accession>
<dbReference type="AlphaFoldDB" id="A0A174T6I7"/>
<dbReference type="InterPro" id="IPR007035">
    <property type="entry name" value="Peptidase_M55"/>
</dbReference>
<evidence type="ECO:0000313" key="2">
    <source>
        <dbReference type="Proteomes" id="UP000095746"/>
    </source>
</evidence>
<keyword evidence="1" id="KW-0645">Protease</keyword>